<evidence type="ECO:0000256" key="5">
    <source>
        <dbReference type="ARBA" id="ARBA00022989"/>
    </source>
</evidence>
<feature type="region of interest" description="Disordered" evidence="10">
    <location>
        <begin position="429"/>
        <end position="453"/>
    </location>
</feature>
<feature type="coiled-coil region" evidence="9">
    <location>
        <begin position="259"/>
        <end position="292"/>
    </location>
</feature>
<evidence type="ECO:0000313" key="15">
    <source>
        <dbReference type="Proteomes" id="UP000258927"/>
    </source>
</evidence>
<dbReference type="Proteomes" id="UP000258927">
    <property type="component" value="Chromosome"/>
</dbReference>
<feature type="domain" description="HAMP" evidence="13">
    <location>
        <begin position="327"/>
        <end position="379"/>
    </location>
</feature>
<dbReference type="AlphaFoldDB" id="A0A2R4MIX1"/>
<evidence type="ECO:0000256" key="8">
    <source>
        <dbReference type="PROSITE-ProRule" id="PRU00284"/>
    </source>
</evidence>
<dbReference type="InterPro" id="IPR004089">
    <property type="entry name" value="MCPsignal_dom"/>
</dbReference>
<evidence type="ECO:0000256" key="7">
    <source>
        <dbReference type="ARBA" id="ARBA00029447"/>
    </source>
</evidence>
<dbReference type="InterPro" id="IPR033480">
    <property type="entry name" value="sCache_2"/>
</dbReference>
<name>A0A2R4MIX1_9HYPH</name>
<keyword evidence="9" id="KW-0175">Coiled coil</keyword>
<dbReference type="RefSeq" id="WP_117396618.1">
    <property type="nucleotide sequence ID" value="NZ_CP021330.1"/>
</dbReference>
<evidence type="ECO:0000256" key="9">
    <source>
        <dbReference type="SAM" id="Coils"/>
    </source>
</evidence>
<keyword evidence="3" id="KW-0488">Methylation</keyword>
<evidence type="ECO:0000259" key="13">
    <source>
        <dbReference type="PROSITE" id="PS50885"/>
    </source>
</evidence>
<dbReference type="FunFam" id="1.10.287.950:FF:000001">
    <property type="entry name" value="Methyl-accepting chemotaxis sensory transducer"/>
    <property type="match status" value="1"/>
</dbReference>
<dbReference type="Gene3D" id="1.10.8.500">
    <property type="entry name" value="HAMP domain in histidine kinase"/>
    <property type="match status" value="1"/>
</dbReference>
<feature type="transmembrane region" description="Helical" evidence="11">
    <location>
        <begin position="187"/>
        <end position="209"/>
    </location>
</feature>
<evidence type="ECO:0000256" key="4">
    <source>
        <dbReference type="ARBA" id="ARBA00022692"/>
    </source>
</evidence>
<dbReference type="Pfam" id="PF17200">
    <property type="entry name" value="sCache_2"/>
    <property type="match status" value="1"/>
</dbReference>
<keyword evidence="2" id="KW-1003">Cell membrane</keyword>
<dbReference type="PROSITE" id="PS50111">
    <property type="entry name" value="CHEMOTAXIS_TRANSDUC_2"/>
    <property type="match status" value="1"/>
</dbReference>
<dbReference type="SMART" id="SM01049">
    <property type="entry name" value="Cache_2"/>
    <property type="match status" value="1"/>
</dbReference>
<evidence type="ECO:0000259" key="12">
    <source>
        <dbReference type="PROSITE" id="PS50111"/>
    </source>
</evidence>
<gene>
    <name evidence="14" type="ORF">MXMO3_03360</name>
</gene>
<dbReference type="Pfam" id="PF00672">
    <property type="entry name" value="HAMP"/>
    <property type="match status" value="1"/>
</dbReference>
<evidence type="ECO:0000256" key="10">
    <source>
        <dbReference type="SAM" id="MobiDB-lite"/>
    </source>
</evidence>
<accession>A0A2R4MIX1</accession>
<keyword evidence="6 11" id="KW-0472">Membrane</keyword>
<comment type="similarity">
    <text evidence="7">Belongs to the methyl-accepting chemotaxis (MCP) protein family.</text>
</comment>
<evidence type="ECO:0000256" key="1">
    <source>
        <dbReference type="ARBA" id="ARBA00004651"/>
    </source>
</evidence>
<organism evidence="14 15">
    <name type="scientific">Maritalea myrionectae</name>
    <dbReference type="NCBI Taxonomy" id="454601"/>
    <lineage>
        <taxon>Bacteria</taxon>
        <taxon>Pseudomonadati</taxon>
        <taxon>Pseudomonadota</taxon>
        <taxon>Alphaproteobacteria</taxon>
        <taxon>Hyphomicrobiales</taxon>
        <taxon>Devosiaceae</taxon>
        <taxon>Maritalea</taxon>
    </lineage>
</organism>
<keyword evidence="15" id="KW-1185">Reference proteome</keyword>
<dbReference type="Gene3D" id="3.30.450.20">
    <property type="entry name" value="PAS domain"/>
    <property type="match status" value="1"/>
</dbReference>
<dbReference type="EMBL" id="CP021330">
    <property type="protein sequence ID" value="AVX05864.1"/>
    <property type="molecule type" value="Genomic_DNA"/>
</dbReference>
<dbReference type="PANTHER" id="PTHR43531:SF14">
    <property type="entry name" value="METHYL-ACCEPTING CHEMOTAXIS PROTEIN I-RELATED"/>
    <property type="match status" value="1"/>
</dbReference>
<comment type="subcellular location">
    <subcellularLocation>
        <location evidence="1">Cell membrane</location>
        <topology evidence="1">Multi-pass membrane protein</topology>
    </subcellularLocation>
</comment>
<evidence type="ECO:0000256" key="2">
    <source>
        <dbReference type="ARBA" id="ARBA00022475"/>
    </source>
</evidence>
<dbReference type="GO" id="GO:0006935">
    <property type="term" value="P:chemotaxis"/>
    <property type="evidence" value="ECO:0007669"/>
    <property type="project" value="TreeGrafter"/>
</dbReference>
<keyword evidence="8" id="KW-0807">Transducer</keyword>
<dbReference type="GO" id="GO:0005886">
    <property type="term" value="C:plasma membrane"/>
    <property type="evidence" value="ECO:0007669"/>
    <property type="project" value="UniProtKB-SubCell"/>
</dbReference>
<dbReference type="SMART" id="SM00304">
    <property type="entry name" value="HAMP"/>
    <property type="match status" value="2"/>
</dbReference>
<keyword evidence="4 11" id="KW-0812">Transmembrane</keyword>
<dbReference type="Gene3D" id="1.10.287.950">
    <property type="entry name" value="Methyl-accepting chemotaxis protein"/>
    <property type="match status" value="1"/>
</dbReference>
<feature type="compositionally biased region" description="Basic and acidic residues" evidence="10">
    <location>
        <begin position="430"/>
        <end position="442"/>
    </location>
</feature>
<evidence type="ECO:0000256" key="6">
    <source>
        <dbReference type="ARBA" id="ARBA00023136"/>
    </source>
</evidence>
<dbReference type="KEGG" id="mmyr:MXMO3_03360"/>
<sequence length="664" mass="71327">MLKLKISARIYALVALSLLTAGVLAYVGISNIIETRTNLRAQELSSITDSAVGILQGSYDRVEAGEVEKDAALTAALRAIEDIRYRGNEYMFVVDTEGVMVMHPFAKALVGGNQLEMKDANGKEIFRDMIDLATKEGAGYLQYVWPRGAEKTPVDKNSYVHYFEPWGLIVGTGIYIDDLRAANQQTLLSQLGITAAIAGILFLVAFFIARSITKPVTRLTNVMGTIAAGEHDVDVDGTDRTDEIGEMARAVEVFRENGARVANLSNEELERQEKAQQERAQMMQELQAAFGEVVDAATHGDFTNRVDLQFPDKELNALGESVNRLVETVERGLDETGSVLASLAKTDLTQRVTGQYDGAFEKLKRDTNEVADRLTEIVSQLRTTSGGLKTATSEILEGANDLSERSTRQAATIEETSAAMEQLSGTVADNAKKAQEATEKTAHASRLASEGGDAMTEATKAMERITSSSAKISNIIGLIDDIAFQTNLLALNASVEAARAGEAGKGFAVVAIEVRRLAQSAAEASGEVKQLIEQSAHEVSDGSKLVTDASSKLEDMLVAVRDNAQLMADIAQASNDQSSAIGEVSTAVHQMDEMTQHNAALVEETNAAIEQTEAQASELDRIVEVFKLVGNANAGQSMQAAKPAAKPALATQGNAALQEEWSEF</sequence>
<dbReference type="SUPFAM" id="SSF58104">
    <property type="entry name" value="Methyl-accepting chemotaxis protein (MCP) signaling domain"/>
    <property type="match status" value="1"/>
</dbReference>
<dbReference type="Pfam" id="PF00015">
    <property type="entry name" value="MCPsignal"/>
    <property type="match status" value="1"/>
</dbReference>
<dbReference type="STRING" id="1122213.GCA_000423365_02668"/>
<dbReference type="CDD" id="cd06225">
    <property type="entry name" value="HAMP"/>
    <property type="match status" value="1"/>
</dbReference>
<dbReference type="InterPro" id="IPR003660">
    <property type="entry name" value="HAMP_dom"/>
</dbReference>
<dbReference type="GO" id="GO:0004888">
    <property type="term" value="F:transmembrane signaling receptor activity"/>
    <property type="evidence" value="ECO:0007669"/>
    <property type="project" value="TreeGrafter"/>
</dbReference>
<dbReference type="SUPFAM" id="SSF158472">
    <property type="entry name" value="HAMP domain-like"/>
    <property type="match status" value="1"/>
</dbReference>
<dbReference type="GO" id="GO:0007165">
    <property type="term" value="P:signal transduction"/>
    <property type="evidence" value="ECO:0007669"/>
    <property type="project" value="UniProtKB-KW"/>
</dbReference>
<feature type="domain" description="Methyl-accepting transducer" evidence="12">
    <location>
        <begin position="384"/>
        <end position="613"/>
    </location>
</feature>
<keyword evidence="5 11" id="KW-1133">Transmembrane helix</keyword>
<evidence type="ECO:0000256" key="11">
    <source>
        <dbReference type="SAM" id="Phobius"/>
    </source>
</evidence>
<evidence type="ECO:0000256" key="3">
    <source>
        <dbReference type="ARBA" id="ARBA00022481"/>
    </source>
</evidence>
<protein>
    <submittedName>
        <fullName evidence="14">Methyl-accepting chemotaxis protein</fullName>
    </submittedName>
</protein>
<dbReference type="CDD" id="cd11386">
    <property type="entry name" value="MCP_signal"/>
    <property type="match status" value="1"/>
</dbReference>
<dbReference type="InterPro" id="IPR051310">
    <property type="entry name" value="MCP_chemotaxis"/>
</dbReference>
<dbReference type="Pfam" id="PF18947">
    <property type="entry name" value="HAMP_2"/>
    <property type="match status" value="1"/>
</dbReference>
<dbReference type="SMART" id="SM00283">
    <property type="entry name" value="MA"/>
    <property type="match status" value="1"/>
</dbReference>
<evidence type="ECO:0000313" key="14">
    <source>
        <dbReference type="EMBL" id="AVX05864.1"/>
    </source>
</evidence>
<dbReference type="PANTHER" id="PTHR43531">
    <property type="entry name" value="PROTEIN ICFG"/>
    <property type="match status" value="1"/>
</dbReference>
<proteinExistence type="inferred from homology"/>
<reference evidence="14 15" key="1">
    <citation type="submission" date="2017-05" db="EMBL/GenBank/DDBJ databases">
        <title>Genome Analysis of Maritalea myrionectae HL2708#5.</title>
        <authorList>
            <consortium name="Cotde Inc.-PKNU"/>
            <person name="Jang D."/>
            <person name="Oh H.-M."/>
        </authorList>
    </citation>
    <scope>NUCLEOTIDE SEQUENCE [LARGE SCALE GENOMIC DNA]</scope>
    <source>
        <strain evidence="14 15">HL2708#5</strain>
    </source>
</reference>
<dbReference type="PROSITE" id="PS50885">
    <property type="entry name" value="HAMP"/>
    <property type="match status" value="2"/>
</dbReference>
<feature type="domain" description="HAMP" evidence="13">
    <location>
        <begin position="210"/>
        <end position="263"/>
    </location>
</feature>